<feature type="coiled-coil region" evidence="4">
    <location>
        <begin position="6"/>
        <end position="40"/>
    </location>
</feature>
<dbReference type="STRING" id="56216.A0A1A6GTP2"/>
<organism evidence="5 6">
    <name type="scientific">Neotoma lepida</name>
    <name type="common">Desert woodrat</name>
    <dbReference type="NCBI Taxonomy" id="56216"/>
    <lineage>
        <taxon>Eukaryota</taxon>
        <taxon>Metazoa</taxon>
        <taxon>Chordata</taxon>
        <taxon>Craniata</taxon>
        <taxon>Vertebrata</taxon>
        <taxon>Euteleostomi</taxon>
        <taxon>Mammalia</taxon>
        <taxon>Eutheria</taxon>
        <taxon>Euarchontoglires</taxon>
        <taxon>Glires</taxon>
        <taxon>Rodentia</taxon>
        <taxon>Myomorpha</taxon>
        <taxon>Muroidea</taxon>
        <taxon>Cricetidae</taxon>
        <taxon>Neotominae</taxon>
        <taxon>Neotoma</taxon>
    </lineage>
</organism>
<dbReference type="EMBL" id="LZPO01068676">
    <property type="protein sequence ID" value="OBS69541.1"/>
    <property type="molecule type" value="Genomic_DNA"/>
</dbReference>
<proteinExistence type="predicted"/>
<keyword evidence="6" id="KW-1185">Reference proteome</keyword>
<dbReference type="PANTHER" id="PTHR20903">
    <property type="entry name" value="PREFOLDIN SUBUNIT 1-RELATED"/>
    <property type="match status" value="1"/>
</dbReference>
<accession>A0A1A6GTP2</accession>
<name>A0A1A6GTP2_NEOLE</name>
<sequence>MVATMYLDLKKAVTELQAKVTDAQQKVKLADIQIEQLNRTKRHAHLTDPDIMTLIDETNIASVRILRKQVESIAFENYQSGYSNVLFISNFELQHTLEREKVEPPIFLENFLQIKAPVRA</sequence>
<keyword evidence="2" id="KW-0143">Chaperone</keyword>
<comment type="function">
    <text evidence="3">Binds specifically to cytosolic chaperonin (c-CPN) and transfers target proteins to it. Binds to nascent polypeptide chain and promotes folding in an environment in which there are many competing pathways for nonnative proteins.</text>
</comment>
<dbReference type="GO" id="GO:0051082">
    <property type="term" value="F:unfolded protein binding"/>
    <property type="evidence" value="ECO:0007669"/>
    <property type="project" value="TreeGrafter"/>
</dbReference>
<evidence type="ECO:0000256" key="4">
    <source>
        <dbReference type="SAM" id="Coils"/>
    </source>
</evidence>
<dbReference type="OrthoDB" id="5242628at2759"/>
<evidence type="ECO:0000256" key="1">
    <source>
        <dbReference type="ARBA" id="ARBA00011695"/>
    </source>
</evidence>
<dbReference type="GO" id="GO:0044183">
    <property type="term" value="F:protein folding chaperone"/>
    <property type="evidence" value="ECO:0007669"/>
    <property type="project" value="TreeGrafter"/>
</dbReference>
<evidence type="ECO:0000313" key="6">
    <source>
        <dbReference type="Proteomes" id="UP000092124"/>
    </source>
</evidence>
<dbReference type="Proteomes" id="UP000092124">
    <property type="component" value="Unassembled WGS sequence"/>
</dbReference>
<evidence type="ECO:0000256" key="2">
    <source>
        <dbReference type="ARBA" id="ARBA00023186"/>
    </source>
</evidence>
<protein>
    <submittedName>
        <fullName evidence="5">Uncharacterized protein</fullName>
    </submittedName>
</protein>
<evidence type="ECO:0000313" key="5">
    <source>
        <dbReference type="EMBL" id="OBS69541.1"/>
    </source>
</evidence>
<gene>
    <name evidence="5" type="ORF">A6R68_01978</name>
</gene>
<comment type="caution">
    <text evidence="5">The sequence shown here is derived from an EMBL/GenBank/DDBJ whole genome shotgun (WGS) entry which is preliminary data.</text>
</comment>
<keyword evidence="4" id="KW-0175">Coiled coil</keyword>
<reference evidence="5 6" key="1">
    <citation type="submission" date="2016-06" db="EMBL/GenBank/DDBJ databases">
        <title>The Draft Genome Sequence and Annotation of the Desert Woodrat Neotoma lepida.</title>
        <authorList>
            <person name="Campbell M."/>
            <person name="Oakeson K.F."/>
            <person name="Yandell M."/>
            <person name="Halpert J.R."/>
            <person name="Dearing D."/>
        </authorList>
    </citation>
    <scope>NUCLEOTIDE SEQUENCE [LARGE SCALE GENOMIC DNA]</scope>
    <source>
        <strain evidence="5">417</strain>
        <tissue evidence="5">Liver</tissue>
    </source>
</reference>
<dbReference type="AlphaFoldDB" id="A0A1A6GTP2"/>
<dbReference type="GO" id="GO:0005737">
    <property type="term" value="C:cytoplasm"/>
    <property type="evidence" value="ECO:0007669"/>
    <property type="project" value="TreeGrafter"/>
</dbReference>
<dbReference type="PANTHER" id="PTHR20903:SF0">
    <property type="entry name" value="PREFOLDIN SUBUNIT 1"/>
    <property type="match status" value="1"/>
</dbReference>
<comment type="subunit">
    <text evidence="1">Heterohexamer of two PFD-alpha type and four PFD-beta type subunits.</text>
</comment>
<evidence type="ECO:0000256" key="3">
    <source>
        <dbReference type="ARBA" id="ARBA00024667"/>
    </source>
</evidence>